<gene>
    <name evidence="2" type="ORF">ASZ90_003104</name>
</gene>
<accession>A0A0W8G1S0</accession>
<comment type="caution">
    <text evidence="2">The sequence shown here is derived from an EMBL/GenBank/DDBJ whole genome shotgun (WGS) entry which is preliminary data.</text>
</comment>
<dbReference type="AlphaFoldDB" id="A0A0W8G1S0"/>
<protein>
    <submittedName>
        <fullName evidence="2">Uncharacterized protein</fullName>
    </submittedName>
</protein>
<feature type="compositionally biased region" description="Basic and acidic residues" evidence="1">
    <location>
        <begin position="29"/>
        <end position="43"/>
    </location>
</feature>
<reference evidence="2" key="1">
    <citation type="journal article" date="2015" name="Proc. Natl. Acad. Sci. U.S.A.">
        <title>Networks of energetic and metabolic interactions define dynamics in microbial communities.</title>
        <authorList>
            <person name="Embree M."/>
            <person name="Liu J.K."/>
            <person name="Al-Bassam M.M."/>
            <person name="Zengler K."/>
        </authorList>
    </citation>
    <scope>NUCLEOTIDE SEQUENCE</scope>
</reference>
<dbReference type="EMBL" id="LNQE01000369">
    <property type="protein sequence ID" value="KUG27046.1"/>
    <property type="molecule type" value="Genomic_DNA"/>
</dbReference>
<proteinExistence type="predicted"/>
<sequence>MSKGQNSKSGSKKEPAKTMKEKKAAKREKKNERNNHGLLDDIK</sequence>
<organism evidence="2">
    <name type="scientific">hydrocarbon metagenome</name>
    <dbReference type="NCBI Taxonomy" id="938273"/>
    <lineage>
        <taxon>unclassified sequences</taxon>
        <taxon>metagenomes</taxon>
        <taxon>ecological metagenomes</taxon>
    </lineage>
</organism>
<feature type="region of interest" description="Disordered" evidence="1">
    <location>
        <begin position="1"/>
        <end position="43"/>
    </location>
</feature>
<feature type="compositionally biased region" description="Basic and acidic residues" evidence="1">
    <location>
        <begin position="11"/>
        <end position="22"/>
    </location>
</feature>
<name>A0A0W8G1S0_9ZZZZ</name>
<evidence type="ECO:0000256" key="1">
    <source>
        <dbReference type="SAM" id="MobiDB-lite"/>
    </source>
</evidence>
<evidence type="ECO:0000313" key="2">
    <source>
        <dbReference type="EMBL" id="KUG27046.1"/>
    </source>
</evidence>